<feature type="transmembrane region" description="Helical" evidence="1">
    <location>
        <begin position="178"/>
        <end position="197"/>
    </location>
</feature>
<keyword evidence="3" id="KW-1185">Reference proteome</keyword>
<dbReference type="AlphaFoldDB" id="A0A5B8MZ20"/>
<feature type="transmembrane region" description="Helical" evidence="1">
    <location>
        <begin position="516"/>
        <end position="544"/>
    </location>
</feature>
<feature type="transmembrane region" description="Helical" evidence="1">
    <location>
        <begin position="477"/>
        <end position="496"/>
    </location>
</feature>
<feature type="transmembrane region" description="Helical" evidence="1">
    <location>
        <begin position="408"/>
        <end position="432"/>
    </location>
</feature>
<protein>
    <submittedName>
        <fullName evidence="2">Uncharacterized protein</fullName>
    </submittedName>
</protein>
<evidence type="ECO:0000256" key="1">
    <source>
        <dbReference type="SAM" id="Phobius"/>
    </source>
</evidence>
<keyword evidence="1" id="KW-1133">Transmembrane helix</keyword>
<organism evidence="2 3">
    <name type="scientific">Chloropicon primus</name>
    <dbReference type="NCBI Taxonomy" id="1764295"/>
    <lineage>
        <taxon>Eukaryota</taxon>
        <taxon>Viridiplantae</taxon>
        <taxon>Chlorophyta</taxon>
        <taxon>Chloropicophyceae</taxon>
        <taxon>Chloropicales</taxon>
        <taxon>Chloropicaceae</taxon>
        <taxon>Chloropicon</taxon>
    </lineage>
</organism>
<dbReference type="Proteomes" id="UP000316726">
    <property type="component" value="Chromosome 14"/>
</dbReference>
<keyword evidence="1" id="KW-0472">Membrane</keyword>
<feature type="transmembrane region" description="Helical" evidence="1">
    <location>
        <begin position="93"/>
        <end position="114"/>
    </location>
</feature>
<gene>
    <name evidence="2" type="ORF">A3770_14p72880</name>
</gene>
<reference evidence="2 3" key="1">
    <citation type="submission" date="2018-07" db="EMBL/GenBank/DDBJ databases">
        <title>The complete nuclear genome of the prasinophyte Chloropicon primus (CCMP1205).</title>
        <authorList>
            <person name="Pombert J.-F."/>
            <person name="Otis C."/>
            <person name="Turmel M."/>
            <person name="Lemieux C."/>
        </authorList>
    </citation>
    <scope>NUCLEOTIDE SEQUENCE [LARGE SCALE GENOMIC DNA]</scope>
    <source>
        <strain evidence="2 3">CCMP1205</strain>
    </source>
</reference>
<proteinExistence type="predicted"/>
<dbReference type="EMBL" id="CP031047">
    <property type="protein sequence ID" value="QDZ24770.1"/>
    <property type="molecule type" value="Genomic_DNA"/>
</dbReference>
<sequence>MAVPNERSAVNPLVKTEERGETHELKALETCGPTETTGAKTTCFELGGRGVLSALWSYGADARVPRKVEENLKRTCSPPLGGVGVKLLYWRNCLLSVACVTVAVKLVLGVHELLESKKNYLDLLGSIPGAGPEYGEPFANAMFSGDVAVFAAAVVGFVALVACTMASLKGRYVSSKRLLRLSFIITNAAPFVMLLVVPFRDTFDWSSAQQDMCSQGARSLLTSIVTFGVEDLYTNTLKVEKDLGLGDPLFYSAVETLTSSGVAAGTPLEFCAAYASNWVEELSAEHMQVACPPATCADRGLCKDGGSLPGWAGTRVQNACQGLGQANAQQCKGLCSNTDQAFELFMMSESTLLSLEGFSTALEYSEYIVGIALAMYAGKTLVPLSLGIVSGLGAASIQLKLFLPTSKLIAHVVVGSILIVLPLLLALLAMVFQSVGDSLLLPSLLALVAGHLSLTFRSGMLFNDPPQLLRKGVAYRIKGKIVMWAFGGIMFVWWALDKAPNLADHVDLSKLVTPVSVIYMVVSLLSDLVLTQAFSADCILALLLDTYGDESAHHHDDHPGLTELIHAAALFSKHAVRPVAKASC</sequence>
<feature type="transmembrane region" description="Helical" evidence="1">
    <location>
        <begin position="367"/>
        <end position="396"/>
    </location>
</feature>
<name>A0A5B8MZ20_9CHLO</name>
<keyword evidence="1" id="KW-0812">Transmembrane</keyword>
<evidence type="ECO:0000313" key="3">
    <source>
        <dbReference type="Proteomes" id="UP000316726"/>
    </source>
</evidence>
<feature type="transmembrane region" description="Helical" evidence="1">
    <location>
        <begin position="438"/>
        <end position="456"/>
    </location>
</feature>
<evidence type="ECO:0000313" key="2">
    <source>
        <dbReference type="EMBL" id="QDZ24770.1"/>
    </source>
</evidence>
<accession>A0A5B8MZ20</accession>
<feature type="transmembrane region" description="Helical" evidence="1">
    <location>
        <begin position="147"/>
        <end position="166"/>
    </location>
</feature>